<proteinExistence type="predicted"/>
<comment type="caution">
    <text evidence="2">The sequence shown here is derived from an EMBL/GenBank/DDBJ whole genome shotgun (WGS) entry which is preliminary data.</text>
</comment>
<dbReference type="SUPFAM" id="SSF53474">
    <property type="entry name" value="alpha/beta-Hydrolases"/>
    <property type="match status" value="1"/>
</dbReference>
<dbReference type="PATRIC" id="fig|1220535.3.peg.79"/>
<dbReference type="AlphaFoldDB" id="J9DXE4"/>
<dbReference type="Gene3D" id="3.40.50.1820">
    <property type="entry name" value="alpha/beta hydrolase"/>
    <property type="match status" value="1"/>
</dbReference>
<gene>
    <name evidence="2" type="ORF">IMCC14465_00810</name>
</gene>
<keyword evidence="2" id="KW-0378">Hydrolase</keyword>
<sequence length="284" mass="31806">MAQPQNSPEIGETILAAGVATNIHDNHLASDKIPVMFLHGSGPGVSAWANWRLNLPIIGRERRVIAPDILGFGFTQRPENNQYSMPIWLSHLNDVFHALDVEQVDLVGNSFGGALAIAFCSHYPERVRRLVLMGSAGIEFPLTAGLDAVWGYQPSEDNMLNMMDVFAYNKQLVNKELAALRYKASIAPGVQEAYENMFPAPRQEGITKIATAEDKIKQIKAKTLIVHGRDDQVIPLENSYRLHALIDDSQLHVFGRCGHWTQIEYCDEFNQQVIDFFDADRGYK</sequence>
<reference evidence="2 3" key="1">
    <citation type="journal article" date="2012" name="J. Bacteriol.">
        <title>Genome Sequence of Strain IMCC14465, Isolated from the East Sea, Belonging to the PS1 Clade of Alphaproteobacteria.</title>
        <authorList>
            <person name="Yang S.J."/>
            <person name="Kang I."/>
            <person name="Cho J.C."/>
        </authorList>
    </citation>
    <scope>NUCLEOTIDE SEQUENCE [LARGE SCALE GENOMIC DNA]</scope>
    <source>
        <strain evidence="2 3">IMCC14465</strain>
    </source>
</reference>
<dbReference type="OrthoDB" id="9804723at2"/>
<dbReference type="PRINTS" id="PR00111">
    <property type="entry name" value="ABHYDROLASE"/>
</dbReference>
<dbReference type="Proteomes" id="UP000004836">
    <property type="component" value="Unassembled WGS sequence"/>
</dbReference>
<dbReference type="Pfam" id="PF00561">
    <property type="entry name" value="Abhydrolase_1"/>
    <property type="match status" value="1"/>
</dbReference>
<dbReference type="eggNOG" id="COG0596">
    <property type="taxonomic scope" value="Bacteria"/>
</dbReference>
<keyword evidence="3" id="KW-1185">Reference proteome</keyword>
<dbReference type="InterPro" id="IPR000073">
    <property type="entry name" value="AB_hydrolase_1"/>
</dbReference>
<evidence type="ECO:0000313" key="2">
    <source>
        <dbReference type="EMBL" id="EJW21687.1"/>
    </source>
</evidence>
<organism evidence="2 3">
    <name type="scientific">alpha proteobacterium IMCC14465</name>
    <dbReference type="NCBI Taxonomy" id="1220535"/>
    <lineage>
        <taxon>Bacteria</taxon>
        <taxon>Pseudomonadati</taxon>
        <taxon>Pseudomonadota</taxon>
        <taxon>Alphaproteobacteria</taxon>
        <taxon>PS1 clade</taxon>
    </lineage>
</organism>
<evidence type="ECO:0000313" key="3">
    <source>
        <dbReference type="Proteomes" id="UP000004836"/>
    </source>
</evidence>
<dbReference type="PANTHER" id="PTHR43689:SF8">
    <property type="entry name" value="ALPHA_BETA-HYDROLASES SUPERFAMILY PROTEIN"/>
    <property type="match status" value="1"/>
</dbReference>
<protein>
    <submittedName>
        <fullName evidence="2">Alpha/beta hydrolase fold protein</fullName>
    </submittedName>
</protein>
<evidence type="ECO:0000259" key="1">
    <source>
        <dbReference type="Pfam" id="PF00561"/>
    </source>
</evidence>
<dbReference type="EMBL" id="ALYF01000002">
    <property type="protein sequence ID" value="EJW21687.1"/>
    <property type="molecule type" value="Genomic_DNA"/>
</dbReference>
<dbReference type="InterPro" id="IPR029058">
    <property type="entry name" value="AB_hydrolase_fold"/>
</dbReference>
<dbReference type="PANTHER" id="PTHR43689">
    <property type="entry name" value="HYDROLASE"/>
    <property type="match status" value="1"/>
</dbReference>
<name>J9DXE4_9PROT</name>
<accession>J9DXE4</accession>
<dbReference type="GO" id="GO:0016787">
    <property type="term" value="F:hydrolase activity"/>
    <property type="evidence" value="ECO:0007669"/>
    <property type="project" value="UniProtKB-KW"/>
</dbReference>
<dbReference type="PRINTS" id="PR00412">
    <property type="entry name" value="EPOXHYDRLASE"/>
</dbReference>
<dbReference type="InterPro" id="IPR000639">
    <property type="entry name" value="Epox_hydrolase-like"/>
</dbReference>
<feature type="domain" description="AB hydrolase-1" evidence="1">
    <location>
        <begin position="34"/>
        <end position="264"/>
    </location>
</feature>
<dbReference type="STRING" id="1220535.IMCC14465_00810"/>